<evidence type="ECO:0000256" key="1">
    <source>
        <dbReference type="ARBA" id="ARBA00000085"/>
    </source>
</evidence>
<dbReference type="PROSITE" id="PS50109">
    <property type="entry name" value="HIS_KIN"/>
    <property type="match status" value="1"/>
</dbReference>
<dbReference type="Gene3D" id="1.10.287.130">
    <property type="match status" value="1"/>
</dbReference>
<dbReference type="InterPro" id="IPR003661">
    <property type="entry name" value="HisK_dim/P_dom"/>
</dbReference>
<dbReference type="GO" id="GO:0000156">
    <property type="term" value="F:phosphorelay response regulator activity"/>
    <property type="evidence" value="ECO:0007669"/>
    <property type="project" value="TreeGrafter"/>
</dbReference>
<dbReference type="OrthoDB" id="9808408at2"/>
<evidence type="ECO:0000256" key="2">
    <source>
        <dbReference type="ARBA" id="ARBA00012438"/>
    </source>
</evidence>
<dbReference type="PANTHER" id="PTHR42878:SF15">
    <property type="entry name" value="BACTERIOPHYTOCHROME"/>
    <property type="match status" value="1"/>
</dbReference>
<name>A0A1Y1CGI8_9BACT</name>
<dbReference type="InterPro" id="IPR036890">
    <property type="entry name" value="HATPase_C_sf"/>
</dbReference>
<evidence type="ECO:0000256" key="4">
    <source>
        <dbReference type="ARBA" id="ARBA00022679"/>
    </source>
</evidence>
<feature type="domain" description="PAS" evidence="8">
    <location>
        <begin position="11"/>
        <end position="57"/>
    </location>
</feature>
<proteinExistence type="predicted"/>
<dbReference type="SMART" id="SM00091">
    <property type="entry name" value="PAS"/>
    <property type="match status" value="1"/>
</dbReference>
<evidence type="ECO:0000259" key="8">
    <source>
        <dbReference type="PROSITE" id="PS50112"/>
    </source>
</evidence>
<dbReference type="CDD" id="cd00082">
    <property type="entry name" value="HisKA"/>
    <property type="match status" value="1"/>
</dbReference>
<dbReference type="SMART" id="SM00387">
    <property type="entry name" value="HATPase_c"/>
    <property type="match status" value="1"/>
</dbReference>
<dbReference type="CDD" id="cd00130">
    <property type="entry name" value="PAS"/>
    <property type="match status" value="1"/>
</dbReference>
<dbReference type="EMBL" id="AP018042">
    <property type="protein sequence ID" value="BAX79498.1"/>
    <property type="molecule type" value="Genomic_DNA"/>
</dbReference>
<dbReference type="SMART" id="SM00388">
    <property type="entry name" value="HisKA"/>
    <property type="match status" value="1"/>
</dbReference>
<dbReference type="PANTHER" id="PTHR42878">
    <property type="entry name" value="TWO-COMPONENT HISTIDINE KINASE"/>
    <property type="match status" value="1"/>
</dbReference>
<dbReference type="InterPro" id="IPR050351">
    <property type="entry name" value="BphY/WalK/GraS-like"/>
</dbReference>
<feature type="domain" description="Histidine kinase" evidence="7">
    <location>
        <begin position="150"/>
        <end position="361"/>
    </location>
</feature>
<keyword evidence="3" id="KW-0597">Phosphoprotein</keyword>
<dbReference type="InterPro" id="IPR000014">
    <property type="entry name" value="PAS"/>
</dbReference>
<dbReference type="GO" id="GO:0007234">
    <property type="term" value="P:osmosensory signaling via phosphorelay pathway"/>
    <property type="evidence" value="ECO:0007669"/>
    <property type="project" value="TreeGrafter"/>
</dbReference>
<protein>
    <recommendedName>
        <fullName evidence="2">histidine kinase</fullName>
        <ecNumber evidence="2">2.7.13.3</ecNumber>
    </recommendedName>
</protein>
<dbReference type="InterPro" id="IPR005467">
    <property type="entry name" value="His_kinase_dom"/>
</dbReference>
<dbReference type="Pfam" id="PF00512">
    <property type="entry name" value="HisKA"/>
    <property type="match status" value="1"/>
</dbReference>
<evidence type="ECO:0000313" key="10">
    <source>
        <dbReference type="Proteomes" id="UP000218267"/>
    </source>
</evidence>
<evidence type="ECO:0000259" key="7">
    <source>
        <dbReference type="PROSITE" id="PS50109"/>
    </source>
</evidence>
<evidence type="ECO:0000256" key="3">
    <source>
        <dbReference type="ARBA" id="ARBA00022553"/>
    </source>
</evidence>
<reference evidence="9 10" key="1">
    <citation type="journal article" date="2018" name="Mar. Genomics">
        <title>Complete genome sequence of Marinifilaceae bacterium strain SPP2, isolated from the Antarctic marine sediment.</title>
        <authorList>
            <person name="Watanabe M."/>
            <person name="Kojima H."/>
            <person name="Fukui M."/>
        </authorList>
    </citation>
    <scope>NUCLEOTIDE SEQUENCE [LARGE SCALE GENOMIC DNA]</scope>
    <source>
        <strain evidence="9 10">SPP2</strain>
    </source>
</reference>
<evidence type="ECO:0000256" key="6">
    <source>
        <dbReference type="ARBA" id="ARBA00023136"/>
    </source>
</evidence>
<dbReference type="Gene3D" id="3.30.450.20">
    <property type="entry name" value="PAS domain"/>
    <property type="match status" value="1"/>
</dbReference>
<gene>
    <name evidence="9" type="ORF">ALGA_1112</name>
</gene>
<organism evidence="9 10">
    <name type="scientific">Labilibaculum antarcticum</name>
    <dbReference type="NCBI Taxonomy" id="1717717"/>
    <lineage>
        <taxon>Bacteria</taxon>
        <taxon>Pseudomonadati</taxon>
        <taxon>Bacteroidota</taxon>
        <taxon>Bacteroidia</taxon>
        <taxon>Marinilabiliales</taxon>
        <taxon>Marinifilaceae</taxon>
        <taxon>Labilibaculum</taxon>
    </lineage>
</organism>
<dbReference type="InterPro" id="IPR036097">
    <property type="entry name" value="HisK_dim/P_sf"/>
</dbReference>
<evidence type="ECO:0000313" key="9">
    <source>
        <dbReference type="EMBL" id="BAX79498.1"/>
    </source>
</evidence>
<dbReference type="KEGG" id="mbas:ALGA_1112"/>
<dbReference type="SUPFAM" id="SSF47384">
    <property type="entry name" value="Homodimeric domain of signal transducing histidine kinase"/>
    <property type="match status" value="1"/>
</dbReference>
<dbReference type="SUPFAM" id="SSF55785">
    <property type="entry name" value="PYP-like sensor domain (PAS domain)"/>
    <property type="match status" value="1"/>
</dbReference>
<sequence>MMMDFSDIFKNSISVQSLIESMAEGVIFINKRSEILLVNKTTNELFGYETNELIGQSIEKLIPNRHKEQHKTHLLTYFSAPKARPMGHANSKLSGIKKDGTLFSLEISLSFINTDKELIGIAFITDISARVKAENELKIRNIELDAFGHTIAHELHSQLNSIIGFSQLILTDKEMSEEKRNSFLEIIVSSGFKMSSIITEMLLFSNLKKDEIVKTHLSMKDIVEEAVNRISESEKGTAKIFIAKEFEPSIGYGPWIEEVWYNYIRNAIKYGGTPPNIEIGSSIAEDGYKKFWVKDNGIGLDERQCDIIFVDPHKLGDGLVKGHGLGLSIVQRIIKKLDGWVKVESTPNKGSIFSFYLPHSQDNLL</sequence>
<keyword evidence="6" id="KW-0472">Membrane</keyword>
<dbReference type="EC" id="2.7.13.3" evidence="2"/>
<keyword evidence="4" id="KW-0808">Transferase</keyword>
<evidence type="ECO:0000256" key="5">
    <source>
        <dbReference type="ARBA" id="ARBA00022777"/>
    </source>
</evidence>
<dbReference type="SUPFAM" id="SSF55874">
    <property type="entry name" value="ATPase domain of HSP90 chaperone/DNA topoisomerase II/histidine kinase"/>
    <property type="match status" value="1"/>
</dbReference>
<keyword evidence="5 9" id="KW-0418">Kinase</keyword>
<dbReference type="PROSITE" id="PS50112">
    <property type="entry name" value="PAS"/>
    <property type="match status" value="1"/>
</dbReference>
<dbReference type="GO" id="GO:0016020">
    <property type="term" value="C:membrane"/>
    <property type="evidence" value="ECO:0007669"/>
    <property type="project" value="UniProtKB-SubCell"/>
</dbReference>
<dbReference type="NCBIfam" id="TIGR00229">
    <property type="entry name" value="sensory_box"/>
    <property type="match status" value="1"/>
</dbReference>
<dbReference type="InterPro" id="IPR003594">
    <property type="entry name" value="HATPase_dom"/>
</dbReference>
<dbReference type="Gene3D" id="3.30.565.10">
    <property type="entry name" value="Histidine kinase-like ATPase, C-terminal domain"/>
    <property type="match status" value="1"/>
</dbReference>
<dbReference type="GO" id="GO:0030295">
    <property type="term" value="F:protein kinase activator activity"/>
    <property type="evidence" value="ECO:0007669"/>
    <property type="project" value="TreeGrafter"/>
</dbReference>
<dbReference type="PRINTS" id="PR00344">
    <property type="entry name" value="BCTRLSENSOR"/>
</dbReference>
<dbReference type="InterPro" id="IPR035965">
    <property type="entry name" value="PAS-like_dom_sf"/>
</dbReference>
<dbReference type="AlphaFoldDB" id="A0A1Y1CGI8"/>
<dbReference type="InterPro" id="IPR004358">
    <property type="entry name" value="Sig_transdc_His_kin-like_C"/>
</dbReference>
<dbReference type="GO" id="GO:0000155">
    <property type="term" value="F:phosphorelay sensor kinase activity"/>
    <property type="evidence" value="ECO:0007669"/>
    <property type="project" value="InterPro"/>
</dbReference>
<dbReference type="Proteomes" id="UP000218267">
    <property type="component" value="Chromosome"/>
</dbReference>
<dbReference type="Pfam" id="PF02518">
    <property type="entry name" value="HATPase_c"/>
    <property type="match status" value="1"/>
</dbReference>
<keyword evidence="10" id="KW-1185">Reference proteome</keyword>
<accession>A0A1Y1CGI8</accession>
<comment type="catalytic activity">
    <reaction evidence="1">
        <text>ATP + protein L-histidine = ADP + protein N-phospho-L-histidine.</text>
        <dbReference type="EC" id="2.7.13.3"/>
    </reaction>
</comment>
<dbReference type="Pfam" id="PF13426">
    <property type="entry name" value="PAS_9"/>
    <property type="match status" value="1"/>
</dbReference>
<reference evidence="10" key="2">
    <citation type="journal article" date="2020" name="Antonie Van Leeuwenhoek">
        <title>Labilibaculum antarcticum sp. nov., a novel facultative anaerobic, psychrotorelant bacterium isolated from marine sediment of Antarctica.</title>
        <authorList>
            <person name="Watanabe M."/>
            <person name="Kojima H."/>
            <person name="Fukui M."/>
        </authorList>
    </citation>
    <scope>NUCLEOTIDE SEQUENCE [LARGE SCALE GENOMIC DNA]</scope>
    <source>
        <strain evidence="10">SPP2</strain>
    </source>
</reference>